<gene>
    <name evidence="3" type="ORF">IEZ25_09600</name>
</gene>
<dbReference type="Proteomes" id="UP000649289">
    <property type="component" value="Unassembled WGS sequence"/>
</dbReference>
<organism evidence="3 4">
    <name type="scientific">Nocardioides hwasunensis</name>
    <dbReference type="NCBI Taxonomy" id="397258"/>
    <lineage>
        <taxon>Bacteria</taxon>
        <taxon>Bacillati</taxon>
        <taxon>Actinomycetota</taxon>
        <taxon>Actinomycetes</taxon>
        <taxon>Propionibacteriales</taxon>
        <taxon>Nocardioidaceae</taxon>
        <taxon>Nocardioides</taxon>
    </lineage>
</organism>
<reference evidence="3 4" key="1">
    <citation type="submission" date="2020-09" db="EMBL/GenBank/DDBJ databases">
        <title>novel species in genus Nocardioides.</title>
        <authorList>
            <person name="Zhang G."/>
        </authorList>
    </citation>
    <scope>NUCLEOTIDE SEQUENCE [LARGE SCALE GENOMIC DNA]</scope>
    <source>
        <strain evidence="3 4">19197</strain>
    </source>
</reference>
<evidence type="ECO:0000256" key="1">
    <source>
        <dbReference type="SAM" id="Phobius"/>
    </source>
</evidence>
<dbReference type="RefSeq" id="WP_191199161.1">
    <property type="nucleotide sequence ID" value="NZ_BAAAPA010000004.1"/>
</dbReference>
<dbReference type="InterPro" id="IPR006976">
    <property type="entry name" value="VanZ-like"/>
</dbReference>
<evidence type="ECO:0000313" key="3">
    <source>
        <dbReference type="EMBL" id="MBD3914868.1"/>
    </source>
</evidence>
<evidence type="ECO:0000313" key="4">
    <source>
        <dbReference type="Proteomes" id="UP000649289"/>
    </source>
</evidence>
<comment type="caution">
    <text evidence="3">The sequence shown here is derived from an EMBL/GenBank/DDBJ whole genome shotgun (WGS) entry which is preliminary data.</text>
</comment>
<feature type="transmembrane region" description="Helical" evidence="1">
    <location>
        <begin position="88"/>
        <end position="110"/>
    </location>
</feature>
<keyword evidence="4" id="KW-1185">Reference proteome</keyword>
<protein>
    <submittedName>
        <fullName evidence="3">VanZ family protein</fullName>
    </submittedName>
</protein>
<feature type="transmembrane region" description="Helical" evidence="1">
    <location>
        <begin position="12"/>
        <end position="34"/>
    </location>
</feature>
<dbReference type="Pfam" id="PF04892">
    <property type="entry name" value="VanZ"/>
    <property type="match status" value="1"/>
</dbReference>
<feature type="transmembrane region" description="Helical" evidence="1">
    <location>
        <begin position="41"/>
        <end position="63"/>
    </location>
</feature>
<sequence>MLDDDVWRYLPLGPVPTLVVATVGLAAAVHVAVVRSRVTRALTIAMLVVTVKTILALTARGVLSNEDGEFSWRLGETIRGEWGSVNRALGLVNIFGNVAMFVPVGWLIAVLSARRPVLVATLAGLVFSTSTEVWQMLSGMFGDVDDILLNTLGALLGAAVAAFLKSRAVRRPEGDPDARSTGMPVEVTE</sequence>
<keyword evidence="1" id="KW-1133">Transmembrane helix</keyword>
<feature type="transmembrane region" description="Helical" evidence="1">
    <location>
        <begin position="117"/>
        <end position="135"/>
    </location>
</feature>
<name>A0ABR8MG61_9ACTN</name>
<keyword evidence="1" id="KW-0812">Transmembrane</keyword>
<feature type="transmembrane region" description="Helical" evidence="1">
    <location>
        <begin position="147"/>
        <end position="164"/>
    </location>
</feature>
<keyword evidence="1" id="KW-0472">Membrane</keyword>
<feature type="domain" description="VanZ-like" evidence="2">
    <location>
        <begin position="44"/>
        <end position="164"/>
    </location>
</feature>
<dbReference type="EMBL" id="JACXYY010000003">
    <property type="protein sequence ID" value="MBD3914868.1"/>
    <property type="molecule type" value="Genomic_DNA"/>
</dbReference>
<evidence type="ECO:0000259" key="2">
    <source>
        <dbReference type="Pfam" id="PF04892"/>
    </source>
</evidence>
<proteinExistence type="predicted"/>
<accession>A0ABR8MG61</accession>